<organism evidence="2">
    <name type="scientific">Rhizophora mucronata</name>
    <name type="common">Asiatic mangrove</name>
    <dbReference type="NCBI Taxonomy" id="61149"/>
    <lineage>
        <taxon>Eukaryota</taxon>
        <taxon>Viridiplantae</taxon>
        <taxon>Streptophyta</taxon>
        <taxon>Embryophyta</taxon>
        <taxon>Tracheophyta</taxon>
        <taxon>Spermatophyta</taxon>
        <taxon>Magnoliopsida</taxon>
        <taxon>eudicotyledons</taxon>
        <taxon>Gunneridae</taxon>
        <taxon>Pentapetalae</taxon>
        <taxon>rosids</taxon>
        <taxon>fabids</taxon>
        <taxon>Malpighiales</taxon>
        <taxon>Rhizophoraceae</taxon>
        <taxon>Rhizophora</taxon>
    </lineage>
</organism>
<protein>
    <submittedName>
        <fullName evidence="2">Uncharacterized protein MANES_17G112100</fullName>
    </submittedName>
</protein>
<sequence length="65" mass="7771">MWSFQIVCVCSLGLYPFLVILWREQKPFLQQHIGTLFLAVNILFTSRFSHKDLMHKKSTLQRMMI</sequence>
<accession>A0A2P2KNW0</accession>
<dbReference type="AlphaFoldDB" id="A0A2P2KNW0"/>
<keyword evidence="1" id="KW-1133">Transmembrane helix</keyword>
<dbReference type="EMBL" id="GGEC01026919">
    <property type="protein sequence ID" value="MBX07403.1"/>
    <property type="molecule type" value="Transcribed_RNA"/>
</dbReference>
<feature type="transmembrane region" description="Helical" evidence="1">
    <location>
        <begin position="28"/>
        <end position="48"/>
    </location>
</feature>
<keyword evidence="1" id="KW-0812">Transmembrane</keyword>
<keyword evidence="1" id="KW-0472">Membrane</keyword>
<name>A0A2P2KNW0_RHIMU</name>
<reference evidence="2" key="1">
    <citation type="submission" date="2018-02" db="EMBL/GenBank/DDBJ databases">
        <title>Rhizophora mucronata_Transcriptome.</title>
        <authorList>
            <person name="Meera S.P."/>
            <person name="Sreeshan A."/>
            <person name="Augustine A."/>
        </authorList>
    </citation>
    <scope>NUCLEOTIDE SEQUENCE</scope>
    <source>
        <tissue evidence="2">Leaf</tissue>
    </source>
</reference>
<proteinExistence type="predicted"/>
<feature type="transmembrane region" description="Helical" evidence="1">
    <location>
        <begin position="5"/>
        <end position="22"/>
    </location>
</feature>
<evidence type="ECO:0000256" key="1">
    <source>
        <dbReference type="SAM" id="Phobius"/>
    </source>
</evidence>
<evidence type="ECO:0000313" key="2">
    <source>
        <dbReference type="EMBL" id="MBX07403.1"/>
    </source>
</evidence>